<evidence type="ECO:0000313" key="2">
    <source>
        <dbReference type="EMBL" id="HGQ73795.1"/>
    </source>
</evidence>
<gene>
    <name evidence="1" type="ORF">ENU09_04165</name>
    <name evidence="2" type="ORF">ENU20_01790</name>
</gene>
<accession>A0A7C4JMZ3</accession>
<dbReference type="AlphaFoldDB" id="A0A7C4JMZ3"/>
<comment type="caution">
    <text evidence="2">The sequence shown here is derived from an EMBL/GenBank/DDBJ whole genome shotgun (WGS) entry which is preliminary data.</text>
</comment>
<dbReference type="InterPro" id="IPR036866">
    <property type="entry name" value="RibonucZ/Hydroxyglut_hydro"/>
</dbReference>
<dbReference type="Gene3D" id="3.60.15.10">
    <property type="entry name" value="Ribonuclease Z/Hydroxyacylglutathione hydrolase-like"/>
    <property type="match status" value="1"/>
</dbReference>
<dbReference type="EMBL" id="DTBP01000014">
    <property type="protein sequence ID" value="HGQ73795.1"/>
    <property type="molecule type" value="Genomic_DNA"/>
</dbReference>
<evidence type="ECO:0000313" key="1">
    <source>
        <dbReference type="EMBL" id="HGQ59888.1"/>
    </source>
</evidence>
<proteinExistence type="predicted"/>
<name>A0A7C4JMZ3_STAMA</name>
<organism evidence="2">
    <name type="scientific">Staphylothermus marinus</name>
    <dbReference type="NCBI Taxonomy" id="2280"/>
    <lineage>
        <taxon>Archaea</taxon>
        <taxon>Thermoproteota</taxon>
        <taxon>Thermoprotei</taxon>
        <taxon>Desulfurococcales</taxon>
        <taxon>Desulfurococcaceae</taxon>
        <taxon>Staphylothermus</taxon>
    </lineage>
</organism>
<protein>
    <submittedName>
        <fullName evidence="2">Uncharacterized protein</fullName>
    </submittedName>
</protein>
<sequence>MKLDFRGITLWRKGVDGVVLKYRGRTICIDYSNTYECNYTLNTRYQYNHVFPEISDRLNIEGLVEVIVVKSSVESSGCSIGYLLFFNNGFRVYHTGYSSSIENVLSIEKPIHLLLIPISGDEASPEEACEVVKSLKPVLTIPIGFKDTRFFYKFRDICQPYTQIVLLTCS</sequence>
<reference evidence="2" key="1">
    <citation type="journal article" date="2020" name="mSystems">
        <title>Genome- and Community-Level Interaction Insights into Carbon Utilization and Element Cycling Functions of Hydrothermarchaeota in Hydrothermal Sediment.</title>
        <authorList>
            <person name="Zhou Z."/>
            <person name="Liu Y."/>
            <person name="Xu W."/>
            <person name="Pan J."/>
            <person name="Luo Z.H."/>
            <person name="Li M."/>
        </authorList>
    </citation>
    <scope>NUCLEOTIDE SEQUENCE [LARGE SCALE GENOMIC DNA]</scope>
    <source>
        <strain evidence="1">SpSt-638</strain>
        <strain evidence="2">SpSt-648</strain>
    </source>
</reference>
<dbReference type="EMBL" id="DTBE01000105">
    <property type="protein sequence ID" value="HGQ59888.1"/>
    <property type="molecule type" value="Genomic_DNA"/>
</dbReference>